<name>A0A9X6IJ27_BACTU</name>
<protein>
    <submittedName>
        <fullName evidence="1">Uncharacterized protein</fullName>
    </submittedName>
</protein>
<dbReference type="AlphaFoldDB" id="A0A9X6IJ27"/>
<proteinExistence type="predicted"/>
<dbReference type="RefSeq" id="WP_086412505.1">
    <property type="nucleotide sequence ID" value="NZ_NFDT01000223.1"/>
</dbReference>
<evidence type="ECO:0000313" key="1">
    <source>
        <dbReference type="EMBL" id="OTY85447.1"/>
    </source>
</evidence>
<comment type="caution">
    <text evidence="1">The sequence shown here is derived from an EMBL/GenBank/DDBJ whole genome shotgun (WGS) entry which is preliminary data.</text>
</comment>
<gene>
    <name evidence="1" type="ORF">BK754_28355</name>
</gene>
<dbReference type="EMBL" id="NFDT01000223">
    <property type="protein sequence ID" value="OTY85447.1"/>
    <property type="molecule type" value="Genomic_DNA"/>
</dbReference>
<sequence>MYNHGEVIDFRIMIVGKINIKVGSVVNDRGEFGTIETIERIEHRTANAHVIEGKMKVFKGAWF</sequence>
<dbReference type="Proteomes" id="UP000194882">
    <property type="component" value="Unassembled WGS sequence"/>
</dbReference>
<reference evidence="1 2" key="1">
    <citation type="submission" date="2016-10" db="EMBL/GenBank/DDBJ databases">
        <title>Comparative genomics of Bacillus thuringiensis reveals a path to pathogens against multiple invertebrate hosts.</title>
        <authorList>
            <person name="Zheng J."/>
            <person name="Gao Q."/>
            <person name="Liu H."/>
            <person name="Peng D."/>
            <person name="Ruan L."/>
            <person name="Sun M."/>
        </authorList>
    </citation>
    <scope>NUCLEOTIDE SEQUENCE [LARGE SCALE GENOMIC DNA]</scope>
    <source>
        <strain evidence="1">BGSC 4I4</strain>
    </source>
</reference>
<evidence type="ECO:0000313" key="2">
    <source>
        <dbReference type="Proteomes" id="UP000194882"/>
    </source>
</evidence>
<accession>A0A9X6IJ27</accession>
<organism evidence="1 2">
    <name type="scientific">Bacillus thuringiensis serovar subtoxicus</name>
    <dbReference type="NCBI Taxonomy" id="475791"/>
    <lineage>
        <taxon>Bacteria</taxon>
        <taxon>Bacillati</taxon>
        <taxon>Bacillota</taxon>
        <taxon>Bacilli</taxon>
        <taxon>Bacillales</taxon>
        <taxon>Bacillaceae</taxon>
        <taxon>Bacillus</taxon>
        <taxon>Bacillus cereus group</taxon>
    </lineage>
</organism>